<dbReference type="InterPro" id="IPR026569">
    <property type="entry name" value="Ribosomal_bL28"/>
</dbReference>
<accession>X1B5H4</accession>
<keyword evidence="3" id="KW-0687">Ribonucleoprotein</keyword>
<dbReference type="GO" id="GO:0006412">
    <property type="term" value="P:translation"/>
    <property type="evidence" value="ECO:0007669"/>
    <property type="project" value="InterPro"/>
</dbReference>
<dbReference type="HAMAP" id="MF_00373">
    <property type="entry name" value="Ribosomal_bL28"/>
    <property type="match status" value="1"/>
</dbReference>
<dbReference type="AlphaFoldDB" id="X1B5H4"/>
<dbReference type="Gene3D" id="2.30.170.40">
    <property type="entry name" value="Ribosomal protein L28/L24"/>
    <property type="match status" value="1"/>
</dbReference>
<evidence type="ECO:0000256" key="4">
    <source>
        <dbReference type="SAM" id="MobiDB-lite"/>
    </source>
</evidence>
<dbReference type="NCBIfam" id="TIGR00009">
    <property type="entry name" value="L28"/>
    <property type="match status" value="1"/>
</dbReference>
<comment type="similarity">
    <text evidence="1">Belongs to the bacterial ribosomal protein bL28 family.</text>
</comment>
<dbReference type="Pfam" id="PF00830">
    <property type="entry name" value="Ribosomal_L28"/>
    <property type="match status" value="1"/>
</dbReference>
<dbReference type="GO" id="GO:1990904">
    <property type="term" value="C:ribonucleoprotein complex"/>
    <property type="evidence" value="ECO:0007669"/>
    <property type="project" value="UniProtKB-KW"/>
</dbReference>
<dbReference type="PANTHER" id="PTHR39080">
    <property type="entry name" value="50S RIBOSOMAL PROTEIN L28"/>
    <property type="match status" value="1"/>
</dbReference>
<feature type="region of interest" description="Disordered" evidence="4">
    <location>
        <begin position="1"/>
        <end position="29"/>
    </location>
</feature>
<evidence type="ECO:0000256" key="3">
    <source>
        <dbReference type="ARBA" id="ARBA00023274"/>
    </source>
</evidence>
<dbReference type="GO" id="GO:0003735">
    <property type="term" value="F:structural constituent of ribosome"/>
    <property type="evidence" value="ECO:0007669"/>
    <property type="project" value="InterPro"/>
</dbReference>
<comment type="caution">
    <text evidence="5">The sequence shown here is derived from an EMBL/GenBank/DDBJ whole genome shotgun (WGS) entry which is preliminary data.</text>
</comment>
<dbReference type="PANTHER" id="PTHR39080:SF1">
    <property type="entry name" value="LARGE RIBOSOMAL SUBUNIT PROTEIN BL28A"/>
    <property type="match status" value="1"/>
</dbReference>
<dbReference type="EMBL" id="BART01027073">
    <property type="protein sequence ID" value="GAG90340.1"/>
    <property type="molecule type" value="Genomic_DNA"/>
</dbReference>
<reference evidence="5" key="1">
    <citation type="journal article" date="2014" name="Front. Microbiol.">
        <title>High frequency of phylogenetically diverse reductive dehalogenase-homologous genes in deep subseafloor sedimentary metagenomes.</title>
        <authorList>
            <person name="Kawai M."/>
            <person name="Futagami T."/>
            <person name="Toyoda A."/>
            <person name="Takaki Y."/>
            <person name="Nishi S."/>
            <person name="Hori S."/>
            <person name="Arai W."/>
            <person name="Tsubouchi T."/>
            <person name="Morono Y."/>
            <person name="Uchiyama I."/>
            <person name="Ito T."/>
            <person name="Fujiyama A."/>
            <person name="Inagaki F."/>
            <person name="Takami H."/>
        </authorList>
    </citation>
    <scope>NUCLEOTIDE SEQUENCE</scope>
    <source>
        <strain evidence="5">Expedition CK06-06</strain>
    </source>
</reference>
<dbReference type="InterPro" id="IPR050096">
    <property type="entry name" value="Bacterial_rp_bL28"/>
</dbReference>
<evidence type="ECO:0000256" key="1">
    <source>
        <dbReference type="ARBA" id="ARBA00008760"/>
    </source>
</evidence>
<evidence type="ECO:0000256" key="2">
    <source>
        <dbReference type="ARBA" id="ARBA00022980"/>
    </source>
</evidence>
<dbReference type="InterPro" id="IPR034704">
    <property type="entry name" value="Ribosomal_bL28/bL31-like_sf"/>
</dbReference>
<dbReference type="InterPro" id="IPR001383">
    <property type="entry name" value="Ribosomal_bL28_bact-type"/>
</dbReference>
<organism evidence="5">
    <name type="scientific">marine sediment metagenome</name>
    <dbReference type="NCBI Taxonomy" id="412755"/>
    <lineage>
        <taxon>unclassified sequences</taxon>
        <taxon>metagenomes</taxon>
        <taxon>ecological metagenomes</taxon>
    </lineage>
</organism>
<protein>
    <recommendedName>
        <fullName evidence="6">50S ribosomal protein L28</fullName>
    </recommendedName>
</protein>
<dbReference type="SUPFAM" id="SSF143800">
    <property type="entry name" value="L28p-like"/>
    <property type="match status" value="1"/>
</dbReference>
<evidence type="ECO:0008006" key="6">
    <source>
        <dbReference type="Google" id="ProtNLM"/>
    </source>
</evidence>
<dbReference type="InterPro" id="IPR037147">
    <property type="entry name" value="Ribosomal_bL28_sf"/>
</dbReference>
<keyword evidence="2" id="KW-0689">Ribosomal protein</keyword>
<name>X1B5H4_9ZZZZ</name>
<proteinExistence type="inferred from homology"/>
<dbReference type="GO" id="GO:0005840">
    <property type="term" value="C:ribosome"/>
    <property type="evidence" value="ECO:0007669"/>
    <property type="project" value="UniProtKB-KW"/>
</dbReference>
<sequence>MSRICKLSGKRPLVGNNVSHAHNKTKRRQYPNLQSKRIYVEELGKFVRIRLSVRALKTVTRDGLMPYLKKQGLTLNDVV</sequence>
<evidence type="ECO:0000313" key="5">
    <source>
        <dbReference type="EMBL" id="GAG90340.1"/>
    </source>
</evidence>
<gene>
    <name evidence="5" type="ORF">S01H4_48096</name>
</gene>